<protein>
    <recommendedName>
        <fullName evidence="7">RND efflux pump membrane fusion protein barrel-sandwich domain-containing protein</fullName>
    </recommendedName>
</protein>
<sequence>MKLRNRKSYITSLPEGAPPRNIRPRITQLIYYAILVFVVGYILYVFGSRFFYFKAPGFVEVEKTIISASHGGRVLKLPIKEEQKVKAKELIAVIAATKSCASAGNSQVIKLKYELDFNRTKLSLLKRAIKDIKNRLSNFNLQRALETGQARESTGQKLKLELIKKQNDADLLEGQIILQQQQINKMKPYRSAAIVSSECYNESIFSPYAGTVRSIKRNLNEFAARGVPLIILSADNAKVRIETYLKNKELSYLHKGDTVDVSFADGNKSEAKIIAIYSSAYNVSEREWDRPAETQVRVHLEPLTKQDAALWRKYDRMEVTVRGRK</sequence>
<accession>A0A3B1A3F0</accession>
<keyword evidence="3 5" id="KW-1133">Transmembrane helix</keyword>
<organism evidence="6">
    <name type="scientific">hydrothermal vent metagenome</name>
    <dbReference type="NCBI Taxonomy" id="652676"/>
    <lineage>
        <taxon>unclassified sequences</taxon>
        <taxon>metagenomes</taxon>
        <taxon>ecological metagenomes</taxon>
    </lineage>
</organism>
<comment type="subcellular location">
    <subcellularLocation>
        <location evidence="1">Membrane</location>
        <topology evidence="1">Single-pass membrane protein</topology>
    </subcellularLocation>
</comment>
<dbReference type="EMBL" id="UOFT01000036">
    <property type="protein sequence ID" value="VAW94117.1"/>
    <property type="molecule type" value="Genomic_DNA"/>
</dbReference>
<dbReference type="PANTHER" id="PTHR30386:SF26">
    <property type="entry name" value="TRANSPORT PROTEIN COMB"/>
    <property type="match status" value="1"/>
</dbReference>
<name>A0A3B1A3F0_9ZZZZ</name>
<evidence type="ECO:0000256" key="4">
    <source>
        <dbReference type="ARBA" id="ARBA00023136"/>
    </source>
</evidence>
<evidence type="ECO:0000313" key="6">
    <source>
        <dbReference type="EMBL" id="VAW94117.1"/>
    </source>
</evidence>
<dbReference type="InterPro" id="IPR050739">
    <property type="entry name" value="MFP"/>
</dbReference>
<dbReference type="GO" id="GO:0016020">
    <property type="term" value="C:membrane"/>
    <property type="evidence" value="ECO:0007669"/>
    <property type="project" value="UniProtKB-SubCell"/>
</dbReference>
<evidence type="ECO:0000256" key="5">
    <source>
        <dbReference type="SAM" id="Phobius"/>
    </source>
</evidence>
<keyword evidence="4 5" id="KW-0472">Membrane</keyword>
<proteinExistence type="predicted"/>
<gene>
    <name evidence="6" type="ORF">MNBD_GAMMA23-2176</name>
</gene>
<dbReference type="AlphaFoldDB" id="A0A3B1A3F0"/>
<dbReference type="PANTHER" id="PTHR30386">
    <property type="entry name" value="MEMBRANE FUSION SUBUNIT OF EMRAB-TOLC MULTIDRUG EFFLUX PUMP"/>
    <property type="match status" value="1"/>
</dbReference>
<evidence type="ECO:0000256" key="1">
    <source>
        <dbReference type="ARBA" id="ARBA00004167"/>
    </source>
</evidence>
<reference evidence="6" key="1">
    <citation type="submission" date="2018-06" db="EMBL/GenBank/DDBJ databases">
        <authorList>
            <person name="Zhirakovskaya E."/>
        </authorList>
    </citation>
    <scope>NUCLEOTIDE SEQUENCE</scope>
</reference>
<keyword evidence="2 5" id="KW-0812">Transmembrane</keyword>
<evidence type="ECO:0000256" key="2">
    <source>
        <dbReference type="ARBA" id="ARBA00022692"/>
    </source>
</evidence>
<evidence type="ECO:0008006" key="7">
    <source>
        <dbReference type="Google" id="ProtNLM"/>
    </source>
</evidence>
<feature type="transmembrane region" description="Helical" evidence="5">
    <location>
        <begin position="29"/>
        <end position="52"/>
    </location>
</feature>
<evidence type="ECO:0000256" key="3">
    <source>
        <dbReference type="ARBA" id="ARBA00022989"/>
    </source>
</evidence>